<comment type="caution">
    <text evidence="1">The sequence shown here is derived from an EMBL/GenBank/DDBJ whole genome shotgun (WGS) entry which is preliminary data.</text>
</comment>
<evidence type="ECO:0000313" key="1">
    <source>
        <dbReference type="EMBL" id="GBP00832.1"/>
    </source>
</evidence>
<dbReference type="AlphaFoldDB" id="A0A4C1SFE5"/>
<dbReference type="EMBL" id="BGZK01000006">
    <property type="protein sequence ID" value="GBP00832.1"/>
    <property type="molecule type" value="Genomic_DNA"/>
</dbReference>
<organism evidence="1 2">
    <name type="scientific">Eumeta variegata</name>
    <name type="common">Bagworm moth</name>
    <name type="synonym">Eumeta japonica</name>
    <dbReference type="NCBI Taxonomy" id="151549"/>
    <lineage>
        <taxon>Eukaryota</taxon>
        <taxon>Metazoa</taxon>
        <taxon>Ecdysozoa</taxon>
        <taxon>Arthropoda</taxon>
        <taxon>Hexapoda</taxon>
        <taxon>Insecta</taxon>
        <taxon>Pterygota</taxon>
        <taxon>Neoptera</taxon>
        <taxon>Endopterygota</taxon>
        <taxon>Lepidoptera</taxon>
        <taxon>Glossata</taxon>
        <taxon>Ditrysia</taxon>
        <taxon>Tineoidea</taxon>
        <taxon>Psychidae</taxon>
        <taxon>Oiketicinae</taxon>
        <taxon>Eumeta</taxon>
    </lineage>
</organism>
<reference evidence="1 2" key="1">
    <citation type="journal article" date="2019" name="Commun. Biol.">
        <title>The bagworm genome reveals a unique fibroin gene that provides high tensile strength.</title>
        <authorList>
            <person name="Kono N."/>
            <person name="Nakamura H."/>
            <person name="Ohtoshi R."/>
            <person name="Tomita M."/>
            <person name="Numata K."/>
            <person name="Arakawa K."/>
        </authorList>
    </citation>
    <scope>NUCLEOTIDE SEQUENCE [LARGE SCALE GENOMIC DNA]</scope>
</reference>
<sequence>MFENNLKLAFAHGSTRVIVERVRSPYISTDRAVRHDLGLAPGFGYNRDSAVDYDSSLDLDFGSVQYIHNVNEMAAIRDSSYHIAMLLKHSDGDGAVAKRVVFERKLTRFEPDYGRIAV</sequence>
<proteinExistence type="predicted"/>
<gene>
    <name evidence="1" type="ORF">EVAR_77024_1</name>
</gene>
<name>A0A4C1SFE5_EUMVA</name>
<protein>
    <submittedName>
        <fullName evidence="1">Uncharacterized protein</fullName>
    </submittedName>
</protein>
<accession>A0A4C1SFE5</accession>
<dbReference type="Proteomes" id="UP000299102">
    <property type="component" value="Unassembled WGS sequence"/>
</dbReference>
<keyword evidence="2" id="KW-1185">Reference proteome</keyword>
<evidence type="ECO:0000313" key="2">
    <source>
        <dbReference type="Proteomes" id="UP000299102"/>
    </source>
</evidence>